<evidence type="ECO:0000313" key="9">
    <source>
        <dbReference type="Proteomes" id="UP000316770"/>
    </source>
</evidence>
<proteinExistence type="inferred from homology"/>
<protein>
    <recommendedName>
        <fullName evidence="2">Bis(5'-nucleosyl)-tetraphosphatase [asymmetrical]</fullName>
    </recommendedName>
    <alternativeName>
        <fullName evidence="5">Diadenosine 5',5'''-P1,P4-tetraphosphate asymmetrical hydrolase</fullName>
    </alternativeName>
</protein>
<comment type="similarity">
    <text evidence="1 6">Belongs to the Nudix hydrolase family.</text>
</comment>
<keyword evidence="9" id="KW-1185">Reference proteome</keyword>
<dbReference type="Pfam" id="PF00293">
    <property type="entry name" value="NUDIX"/>
    <property type="match status" value="1"/>
</dbReference>
<reference evidence="8 9" key="1">
    <citation type="submission" date="2019-02" db="EMBL/GenBank/DDBJ databases">
        <title>Deep-cultivation of Planctomycetes and their phenomic and genomic characterization uncovers novel biology.</title>
        <authorList>
            <person name="Wiegand S."/>
            <person name="Jogler M."/>
            <person name="Boedeker C."/>
            <person name="Pinto D."/>
            <person name="Vollmers J."/>
            <person name="Rivas-Marin E."/>
            <person name="Kohn T."/>
            <person name="Peeters S.H."/>
            <person name="Heuer A."/>
            <person name="Rast P."/>
            <person name="Oberbeckmann S."/>
            <person name="Bunk B."/>
            <person name="Jeske O."/>
            <person name="Meyerdierks A."/>
            <person name="Storesund J.E."/>
            <person name="Kallscheuer N."/>
            <person name="Luecker S."/>
            <person name="Lage O.M."/>
            <person name="Pohl T."/>
            <person name="Merkel B.J."/>
            <person name="Hornburger P."/>
            <person name="Mueller R.-W."/>
            <person name="Bruemmer F."/>
            <person name="Labrenz M."/>
            <person name="Spormann A.M."/>
            <person name="Op den Camp H."/>
            <person name="Overmann J."/>
            <person name="Amann R."/>
            <person name="Jetten M.S.M."/>
            <person name="Mascher T."/>
            <person name="Medema M.H."/>
            <person name="Devos D.P."/>
            <person name="Kaster A.-K."/>
            <person name="Ovreas L."/>
            <person name="Rohde M."/>
            <person name="Galperin M.Y."/>
            <person name="Jogler C."/>
        </authorList>
    </citation>
    <scope>NUCLEOTIDE SEQUENCE [LARGE SCALE GENOMIC DNA]</scope>
    <source>
        <strain evidence="8 9">Mal33</strain>
    </source>
</reference>
<dbReference type="InterPro" id="IPR000086">
    <property type="entry name" value="NUDIX_hydrolase_dom"/>
</dbReference>
<dbReference type="RefSeq" id="WP_145123972.1">
    <property type="nucleotide sequence ID" value="NZ_CP036292.1"/>
</dbReference>
<dbReference type="GO" id="GO:0006167">
    <property type="term" value="P:AMP biosynthetic process"/>
    <property type="evidence" value="ECO:0007669"/>
    <property type="project" value="TreeGrafter"/>
</dbReference>
<keyword evidence="4 6" id="KW-0378">Hydrolase</keyword>
<dbReference type="GO" id="GO:0006754">
    <property type="term" value="P:ATP biosynthetic process"/>
    <property type="evidence" value="ECO:0007669"/>
    <property type="project" value="TreeGrafter"/>
</dbReference>
<dbReference type="GO" id="GO:0000166">
    <property type="term" value="F:nucleotide binding"/>
    <property type="evidence" value="ECO:0007669"/>
    <property type="project" value="UniProtKB-KW"/>
</dbReference>
<dbReference type="GO" id="GO:0004081">
    <property type="term" value="F:bis(5'-nucleosyl)-tetraphosphatase (asymmetrical) activity"/>
    <property type="evidence" value="ECO:0007669"/>
    <property type="project" value="TreeGrafter"/>
</dbReference>
<dbReference type="InterPro" id="IPR020476">
    <property type="entry name" value="Nudix_hydrolase"/>
</dbReference>
<dbReference type="PANTHER" id="PTHR21340">
    <property type="entry name" value="DIADENOSINE 5,5-P1,P4-TETRAPHOSPHATE PYROPHOSPHOHYDROLASE MUTT"/>
    <property type="match status" value="1"/>
</dbReference>
<dbReference type="PANTHER" id="PTHR21340:SF0">
    <property type="entry name" value="BIS(5'-NUCLEOSYL)-TETRAPHOSPHATASE [ASYMMETRICAL]"/>
    <property type="match status" value="1"/>
</dbReference>
<name>A0A518IN96_9BACT</name>
<dbReference type="AlphaFoldDB" id="A0A518IN96"/>
<evidence type="ECO:0000256" key="1">
    <source>
        <dbReference type="ARBA" id="ARBA00005582"/>
    </source>
</evidence>
<evidence type="ECO:0000256" key="4">
    <source>
        <dbReference type="ARBA" id="ARBA00022801"/>
    </source>
</evidence>
<dbReference type="InterPro" id="IPR020084">
    <property type="entry name" value="NUDIX_hydrolase_CS"/>
</dbReference>
<dbReference type="EMBL" id="CP036318">
    <property type="protein sequence ID" value="QDV54573.1"/>
    <property type="molecule type" value="Genomic_DNA"/>
</dbReference>
<gene>
    <name evidence="8" type="ORF">Mal33_05280</name>
</gene>
<dbReference type="Gene3D" id="3.90.79.10">
    <property type="entry name" value="Nucleoside Triphosphate Pyrophosphohydrolase"/>
    <property type="match status" value="1"/>
</dbReference>
<dbReference type="InterPro" id="IPR015797">
    <property type="entry name" value="NUDIX_hydrolase-like_dom_sf"/>
</dbReference>
<evidence type="ECO:0000256" key="2">
    <source>
        <dbReference type="ARBA" id="ARBA00018911"/>
    </source>
</evidence>
<evidence type="ECO:0000259" key="7">
    <source>
        <dbReference type="PROSITE" id="PS51462"/>
    </source>
</evidence>
<evidence type="ECO:0000256" key="5">
    <source>
        <dbReference type="ARBA" id="ARBA00032644"/>
    </source>
</evidence>
<dbReference type="InterPro" id="IPR003565">
    <property type="entry name" value="Tetra_PHTase"/>
</dbReference>
<organism evidence="8 9">
    <name type="scientific">Rosistilla oblonga</name>
    <dbReference type="NCBI Taxonomy" id="2527990"/>
    <lineage>
        <taxon>Bacteria</taxon>
        <taxon>Pseudomonadati</taxon>
        <taxon>Planctomycetota</taxon>
        <taxon>Planctomycetia</taxon>
        <taxon>Pirellulales</taxon>
        <taxon>Pirellulaceae</taxon>
        <taxon>Rosistilla</taxon>
    </lineage>
</organism>
<evidence type="ECO:0000313" key="8">
    <source>
        <dbReference type="EMBL" id="QDV54573.1"/>
    </source>
</evidence>
<sequence>MIQAAGYLVFRNHPRRQFLLMRHADRWDLPKGHVDDGESILQTARRELREETGIRPKDFVHDENFLFQIEYRVIGRKSGKPRDKRVSIFLAELTTEIEIVPTEHPGFEWFDWSPPHQIQPQTIDPLLAYAEKFFDQSNRG</sequence>
<dbReference type="PROSITE" id="PS00893">
    <property type="entry name" value="NUDIX_BOX"/>
    <property type="match status" value="1"/>
</dbReference>
<dbReference type="PRINTS" id="PR00502">
    <property type="entry name" value="NUDIXFAMILY"/>
</dbReference>
<dbReference type="InterPro" id="IPR051325">
    <property type="entry name" value="Nudix_hydrolase_domain"/>
</dbReference>
<dbReference type="SUPFAM" id="SSF55811">
    <property type="entry name" value="Nudix"/>
    <property type="match status" value="1"/>
</dbReference>
<feature type="domain" description="Nudix hydrolase" evidence="7">
    <location>
        <begin position="1"/>
        <end position="135"/>
    </location>
</feature>
<dbReference type="PROSITE" id="PS51462">
    <property type="entry name" value="NUDIX"/>
    <property type="match status" value="1"/>
</dbReference>
<evidence type="ECO:0000256" key="3">
    <source>
        <dbReference type="ARBA" id="ARBA00022741"/>
    </source>
</evidence>
<keyword evidence="3" id="KW-0547">Nucleotide-binding</keyword>
<accession>A0A518IN96</accession>
<evidence type="ECO:0000256" key="6">
    <source>
        <dbReference type="RuleBase" id="RU003476"/>
    </source>
</evidence>
<dbReference type="Proteomes" id="UP000316770">
    <property type="component" value="Chromosome"/>
</dbReference>
<dbReference type="CDD" id="cd03428">
    <property type="entry name" value="NUDIX_Ap4A_Nudt2"/>
    <property type="match status" value="1"/>
</dbReference>
<dbReference type="OrthoDB" id="9816289at2"/>